<keyword evidence="6" id="KW-0408">Iron</keyword>
<keyword evidence="2" id="KW-0479">Metal-binding</keyword>
<proteinExistence type="predicted"/>
<dbReference type="InterPro" id="IPR006620">
    <property type="entry name" value="Pro_4_hyd_alph"/>
</dbReference>
<keyword evidence="9" id="KW-1185">Reference proteome</keyword>
<dbReference type="Proteomes" id="UP001151081">
    <property type="component" value="Unassembled WGS sequence"/>
</dbReference>
<dbReference type="EMBL" id="JAGTJJ010000079">
    <property type="protein sequence ID" value="MDC3988649.1"/>
    <property type="molecule type" value="Genomic_DNA"/>
</dbReference>
<feature type="domain" description="Fe2OG dioxygenase" evidence="7">
    <location>
        <begin position="103"/>
        <end position="199"/>
    </location>
</feature>
<dbReference type="GO" id="GO:0004656">
    <property type="term" value="F:procollagen-proline 4-dioxygenase activity"/>
    <property type="evidence" value="ECO:0007669"/>
    <property type="project" value="TreeGrafter"/>
</dbReference>
<evidence type="ECO:0000256" key="3">
    <source>
        <dbReference type="ARBA" id="ARBA00022896"/>
    </source>
</evidence>
<evidence type="ECO:0000256" key="2">
    <source>
        <dbReference type="ARBA" id="ARBA00022723"/>
    </source>
</evidence>
<accession>A0A9X3XE13</accession>
<comment type="caution">
    <text evidence="8">The sequence shown here is derived from an EMBL/GenBank/DDBJ whole genome shotgun (WGS) entry which is preliminary data.</text>
</comment>
<protein>
    <submittedName>
        <fullName evidence="8">2OG-Fe(II) oxygenase</fullName>
    </submittedName>
</protein>
<dbReference type="PANTHER" id="PTHR10869">
    <property type="entry name" value="PROLYL 4-HYDROXYLASE ALPHA SUBUNIT"/>
    <property type="match status" value="1"/>
</dbReference>
<dbReference type="Gene3D" id="2.60.120.620">
    <property type="entry name" value="q2cbj1_9rhob like domain"/>
    <property type="match status" value="1"/>
</dbReference>
<keyword evidence="3" id="KW-0847">Vitamin C</keyword>
<evidence type="ECO:0000259" key="7">
    <source>
        <dbReference type="PROSITE" id="PS51471"/>
    </source>
</evidence>
<dbReference type="GO" id="GO:0031418">
    <property type="term" value="F:L-ascorbic acid binding"/>
    <property type="evidence" value="ECO:0007669"/>
    <property type="project" value="UniProtKB-KW"/>
</dbReference>
<keyword evidence="5" id="KW-0560">Oxidoreductase</keyword>
<reference evidence="8 9" key="1">
    <citation type="submission" date="2021-04" db="EMBL/GenBank/DDBJ databases">
        <title>Genome analysis of Polyangium sp.</title>
        <authorList>
            <person name="Li Y."/>
            <person name="Wang J."/>
        </authorList>
    </citation>
    <scope>NUCLEOTIDE SEQUENCE [LARGE SCALE GENOMIC DNA]</scope>
    <source>
        <strain evidence="8 9">SDU14</strain>
    </source>
</reference>
<dbReference type="Pfam" id="PF13640">
    <property type="entry name" value="2OG-FeII_Oxy_3"/>
    <property type="match status" value="1"/>
</dbReference>
<dbReference type="GO" id="GO:0005506">
    <property type="term" value="F:iron ion binding"/>
    <property type="evidence" value="ECO:0007669"/>
    <property type="project" value="InterPro"/>
</dbReference>
<evidence type="ECO:0000313" key="9">
    <source>
        <dbReference type="Proteomes" id="UP001151081"/>
    </source>
</evidence>
<dbReference type="PROSITE" id="PS51471">
    <property type="entry name" value="FE2OG_OXY"/>
    <property type="match status" value="1"/>
</dbReference>
<keyword evidence="4" id="KW-0223">Dioxygenase</keyword>
<evidence type="ECO:0000256" key="5">
    <source>
        <dbReference type="ARBA" id="ARBA00023002"/>
    </source>
</evidence>
<dbReference type="SUPFAM" id="SSF51197">
    <property type="entry name" value="Clavaminate synthase-like"/>
    <property type="match status" value="1"/>
</dbReference>
<gene>
    <name evidence="8" type="ORF">KEG57_49745</name>
</gene>
<dbReference type="PANTHER" id="PTHR10869:SF246">
    <property type="entry name" value="TRANSMEMBRANE PROLYL 4-HYDROXYLASE"/>
    <property type="match status" value="1"/>
</dbReference>
<dbReference type="AlphaFoldDB" id="A0A9X3XE13"/>
<evidence type="ECO:0000256" key="1">
    <source>
        <dbReference type="ARBA" id="ARBA00001961"/>
    </source>
</evidence>
<evidence type="ECO:0000256" key="6">
    <source>
        <dbReference type="ARBA" id="ARBA00023004"/>
    </source>
</evidence>
<name>A0A9X3XE13_9BACT</name>
<comment type="cofactor">
    <cofactor evidence="1">
        <name>L-ascorbate</name>
        <dbReference type="ChEBI" id="CHEBI:38290"/>
    </cofactor>
</comment>
<evidence type="ECO:0000313" key="8">
    <source>
        <dbReference type="EMBL" id="MDC3988649.1"/>
    </source>
</evidence>
<dbReference type="InterPro" id="IPR005123">
    <property type="entry name" value="Oxoglu/Fe-dep_dioxygenase_dom"/>
</dbReference>
<dbReference type="SMART" id="SM00702">
    <property type="entry name" value="P4Hc"/>
    <property type="match status" value="1"/>
</dbReference>
<sequence length="199" mass="22023">MMGLYVGHFDFTVPLLWTVPALFSPEDCAKILDGASDGTWLPATVNAEEGRVVDTRIRSSTTAVLRDPALADELFRRVSPHVPERMTTELGARGRVAMHLSGIFLPLRIYRYEVGQHFGLHQDQSYAGEGGTRSLLTLMVYLNEGFAGGETEFPEQERTIVPETGDALLFQHMLLHAGKAVTDGTKYVLRSDVLYRPAS</sequence>
<dbReference type="InterPro" id="IPR045054">
    <property type="entry name" value="P4HA-like"/>
</dbReference>
<evidence type="ECO:0000256" key="4">
    <source>
        <dbReference type="ARBA" id="ARBA00022964"/>
    </source>
</evidence>
<organism evidence="8 9">
    <name type="scientific">Polyangium jinanense</name>
    <dbReference type="NCBI Taxonomy" id="2829994"/>
    <lineage>
        <taxon>Bacteria</taxon>
        <taxon>Pseudomonadati</taxon>
        <taxon>Myxococcota</taxon>
        <taxon>Polyangia</taxon>
        <taxon>Polyangiales</taxon>
        <taxon>Polyangiaceae</taxon>
        <taxon>Polyangium</taxon>
    </lineage>
</organism>
<dbReference type="InterPro" id="IPR044862">
    <property type="entry name" value="Pro_4_hyd_alph_FE2OG_OXY"/>
</dbReference>